<sequence>MVFIAYRRVRDKLWPESLPPRGIFDGQSVLVTGATGGLGLAATKHFVALGATVIMTSRTLSQGLAARQQIEDDMGHEAKGKIRVMELDMSLYASCVSFVNALRESDVGRRGLDCAVLNAGVISPDFIESKQGWEQTIQVNTLSTTLLGLLLLDWMKKTHQPNRPTPHIVFVASRDHLDPDVKEWTEWGKNEGILRHLSNKENWPTGQVDPNYAASKLMLMYAMEVLCQKAVNEEKEIQVIINTVCPGLVSTDIARSITKKSTLMRLVVPVYLGVLGKSANYGARFYVSAALEPKANHGKNIQSLFSEEEYQKLAYDNMKSETAQEVKGMVLNEIWDELKKNVPNMHSLLSK</sequence>
<keyword evidence="5" id="KW-1185">Reference proteome</keyword>
<dbReference type="Proteomes" id="UP000039046">
    <property type="component" value="Unassembled WGS sequence"/>
</dbReference>
<dbReference type="AlphaFoldDB" id="A0A0A1TD32"/>
<evidence type="ECO:0000256" key="2">
    <source>
        <dbReference type="ARBA" id="ARBA00022857"/>
    </source>
</evidence>
<accession>A0A0A1TD32</accession>
<dbReference type="Pfam" id="PF00106">
    <property type="entry name" value="adh_short"/>
    <property type="match status" value="1"/>
</dbReference>
<keyword evidence="3" id="KW-0560">Oxidoreductase</keyword>
<dbReference type="PANTHER" id="PTHR24320">
    <property type="entry name" value="RETINOL DEHYDROGENASE"/>
    <property type="match status" value="1"/>
</dbReference>
<keyword evidence="2" id="KW-0521">NADP</keyword>
<dbReference type="GO" id="GO:0016491">
    <property type="term" value="F:oxidoreductase activity"/>
    <property type="evidence" value="ECO:0007669"/>
    <property type="project" value="UniProtKB-KW"/>
</dbReference>
<dbReference type="InterPro" id="IPR036291">
    <property type="entry name" value="NAD(P)-bd_dom_sf"/>
</dbReference>
<dbReference type="STRING" id="1531966.A0A0A1TD32"/>
<gene>
    <name evidence="4" type="ORF">VHEMI04163</name>
</gene>
<protein>
    <submittedName>
        <fullName evidence="4">Uncharacterized protein</fullName>
    </submittedName>
</protein>
<dbReference type="Gene3D" id="3.40.50.720">
    <property type="entry name" value="NAD(P)-binding Rossmann-like Domain"/>
    <property type="match status" value="1"/>
</dbReference>
<evidence type="ECO:0000313" key="4">
    <source>
        <dbReference type="EMBL" id="CEJ86643.1"/>
    </source>
</evidence>
<dbReference type="PANTHER" id="PTHR24320:SF252">
    <property type="entry name" value="DEHYDROGENASE_REDUCTASE FAMILY PROTEIN, PUTATIVE (AFU_ORTHOLOGUE AFUA_3G08550)-RELATED"/>
    <property type="match status" value="1"/>
</dbReference>
<dbReference type="HOGENOM" id="CLU_010194_44_4_1"/>
<proteinExistence type="inferred from homology"/>
<evidence type="ECO:0000256" key="3">
    <source>
        <dbReference type="ARBA" id="ARBA00023002"/>
    </source>
</evidence>
<evidence type="ECO:0000313" key="5">
    <source>
        <dbReference type="Proteomes" id="UP000039046"/>
    </source>
</evidence>
<dbReference type="EMBL" id="CDHN01000002">
    <property type="protein sequence ID" value="CEJ86643.1"/>
    <property type="molecule type" value="Genomic_DNA"/>
</dbReference>
<dbReference type="PRINTS" id="PR00081">
    <property type="entry name" value="GDHRDH"/>
</dbReference>
<dbReference type="SUPFAM" id="SSF51735">
    <property type="entry name" value="NAD(P)-binding Rossmann-fold domains"/>
    <property type="match status" value="1"/>
</dbReference>
<reference evidence="4 5" key="1">
    <citation type="journal article" date="2015" name="Genome Announc.">
        <title>Draft Genome Sequence and Gene Annotation of the Entomopathogenic Fungus Verticillium hemipterigenum.</title>
        <authorList>
            <person name="Horn F."/>
            <person name="Habel A."/>
            <person name="Scharf D.H."/>
            <person name="Dworschak J."/>
            <person name="Brakhage A.A."/>
            <person name="Guthke R."/>
            <person name="Hertweck C."/>
            <person name="Linde J."/>
        </authorList>
    </citation>
    <scope>NUCLEOTIDE SEQUENCE [LARGE SCALE GENOMIC DNA]</scope>
</reference>
<organism evidence="4 5">
    <name type="scientific">[Torrubiella] hemipterigena</name>
    <dbReference type="NCBI Taxonomy" id="1531966"/>
    <lineage>
        <taxon>Eukaryota</taxon>
        <taxon>Fungi</taxon>
        <taxon>Dikarya</taxon>
        <taxon>Ascomycota</taxon>
        <taxon>Pezizomycotina</taxon>
        <taxon>Sordariomycetes</taxon>
        <taxon>Hypocreomycetidae</taxon>
        <taxon>Hypocreales</taxon>
        <taxon>Clavicipitaceae</taxon>
        <taxon>Clavicipitaceae incertae sedis</taxon>
        <taxon>'Torrubiella' clade</taxon>
    </lineage>
</organism>
<dbReference type="OrthoDB" id="542013at2759"/>
<evidence type="ECO:0000256" key="1">
    <source>
        <dbReference type="ARBA" id="ARBA00006484"/>
    </source>
</evidence>
<comment type="similarity">
    <text evidence="1">Belongs to the short-chain dehydrogenases/reductases (SDR) family.</text>
</comment>
<name>A0A0A1TD32_9HYPO</name>
<dbReference type="InterPro" id="IPR002347">
    <property type="entry name" value="SDR_fam"/>
</dbReference>